<organism evidence="2 3">
    <name type="scientific">Jiangella alba</name>
    <dbReference type="NCBI Taxonomy" id="561176"/>
    <lineage>
        <taxon>Bacteria</taxon>
        <taxon>Bacillati</taxon>
        <taxon>Actinomycetota</taxon>
        <taxon>Actinomycetes</taxon>
        <taxon>Jiangellales</taxon>
        <taxon>Jiangellaceae</taxon>
        <taxon>Jiangella</taxon>
    </lineage>
</organism>
<name>A0A1H5P7N4_9ACTN</name>
<dbReference type="Pfam" id="PF10724">
    <property type="entry name" value="DUF2516"/>
    <property type="match status" value="1"/>
</dbReference>
<evidence type="ECO:0008006" key="4">
    <source>
        <dbReference type="Google" id="ProtNLM"/>
    </source>
</evidence>
<keyword evidence="3" id="KW-1185">Reference proteome</keyword>
<keyword evidence="1" id="KW-0472">Membrane</keyword>
<sequence length="112" mass="11872">MGPNAFGDFQSWILVLLGVGALGLKGYAFVDALRVPTQAFPAAGKWSKTIWLAILGVATLIEIALFPSPLFFVNLLGVVGAAVYLVDVRPAVRQYGGGRRGGNTHDGPYGPW</sequence>
<keyword evidence="1" id="KW-1133">Transmembrane helix</keyword>
<feature type="transmembrane region" description="Helical" evidence="1">
    <location>
        <begin position="72"/>
        <end position="92"/>
    </location>
</feature>
<evidence type="ECO:0000313" key="2">
    <source>
        <dbReference type="EMBL" id="SEF09916.1"/>
    </source>
</evidence>
<dbReference type="AlphaFoldDB" id="A0A1H5P7N4"/>
<dbReference type="EMBL" id="FNUC01000004">
    <property type="protein sequence ID" value="SEF09916.1"/>
    <property type="molecule type" value="Genomic_DNA"/>
</dbReference>
<accession>A0A1H5P7N4</accession>
<dbReference type="InterPro" id="IPR019662">
    <property type="entry name" value="DUF2516"/>
</dbReference>
<dbReference type="STRING" id="561176.SAMN04488561_3869"/>
<proteinExistence type="predicted"/>
<dbReference type="OrthoDB" id="5191769at2"/>
<dbReference type="Proteomes" id="UP000181980">
    <property type="component" value="Unassembled WGS sequence"/>
</dbReference>
<evidence type="ECO:0000256" key="1">
    <source>
        <dbReference type="SAM" id="Phobius"/>
    </source>
</evidence>
<protein>
    <recommendedName>
        <fullName evidence="4">DUF2516 domain-containing protein</fullName>
    </recommendedName>
</protein>
<dbReference type="RefSeq" id="WP_069109671.1">
    <property type="nucleotide sequence ID" value="NZ_FNUC01000004.1"/>
</dbReference>
<feature type="transmembrane region" description="Helical" evidence="1">
    <location>
        <begin position="12"/>
        <end position="30"/>
    </location>
</feature>
<feature type="transmembrane region" description="Helical" evidence="1">
    <location>
        <begin position="50"/>
        <end position="66"/>
    </location>
</feature>
<reference evidence="3" key="1">
    <citation type="submission" date="2016-10" db="EMBL/GenBank/DDBJ databases">
        <authorList>
            <person name="Varghese N."/>
            <person name="Submissions S."/>
        </authorList>
    </citation>
    <scope>NUCLEOTIDE SEQUENCE [LARGE SCALE GENOMIC DNA]</scope>
    <source>
        <strain evidence="3">DSM 45237</strain>
    </source>
</reference>
<keyword evidence="1" id="KW-0812">Transmembrane</keyword>
<evidence type="ECO:0000313" key="3">
    <source>
        <dbReference type="Proteomes" id="UP000181980"/>
    </source>
</evidence>
<gene>
    <name evidence="2" type="ORF">SAMN04488561_3869</name>
</gene>